<evidence type="ECO:0000313" key="2">
    <source>
        <dbReference type="Proteomes" id="UP001319200"/>
    </source>
</evidence>
<dbReference type="AlphaFoldDB" id="A0AAP2GRK9"/>
<proteinExistence type="predicted"/>
<comment type="caution">
    <text evidence="1">The sequence shown here is derived from an EMBL/GenBank/DDBJ whole genome shotgun (WGS) entry which is preliminary data.</text>
</comment>
<dbReference type="InterPro" id="IPR029058">
    <property type="entry name" value="AB_hydrolase_fold"/>
</dbReference>
<name>A0AAP2GRK9_9BACT</name>
<organism evidence="1 2">
    <name type="scientific">Chryseosolibacter histidini</name>
    <dbReference type="NCBI Taxonomy" id="2782349"/>
    <lineage>
        <taxon>Bacteria</taxon>
        <taxon>Pseudomonadati</taxon>
        <taxon>Bacteroidota</taxon>
        <taxon>Cytophagia</taxon>
        <taxon>Cytophagales</taxon>
        <taxon>Chryseotaleaceae</taxon>
        <taxon>Chryseosolibacter</taxon>
    </lineage>
</organism>
<protein>
    <submittedName>
        <fullName evidence="1">Alpha/beta hydrolase</fullName>
    </submittedName>
</protein>
<dbReference type="EMBL" id="JAHESF010000028">
    <property type="protein sequence ID" value="MBT1699697.1"/>
    <property type="molecule type" value="Genomic_DNA"/>
</dbReference>
<keyword evidence="1" id="KW-0378">Hydrolase</keyword>
<dbReference type="Gene3D" id="3.40.50.1820">
    <property type="entry name" value="alpha/beta hydrolase"/>
    <property type="match status" value="1"/>
</dbReference>
<dbReference type="RefSeq" id="WP_254167815.1">
    <property type="nucleotide sequence ID" value="NZ_JAHESF010000028.1"/>
</dbReference>
<evidence type="ECO:0000313" key="1">
    <source>
        <dbReference type="EMBL" id="MBT1699697.1"/>
    </source>
</evidence>
<dbReference type="Proteomes" id="UP001319200">
    <property type="component" value="Unassembled WGS sequence"/>
</dbReference>
<reference evidence="1 2" key="1">
    <citation type="submission" date="2021-05" db="EMBL/GenBank/DDBJ databases">
        <title>A Polyphasic approach of four new species of the genus Ohtaekwangia: Ohtaekwangia histidinii sp. nov., Ohtaekwangia cretensis sp. nov., Ohtaekwangia indiensis sp. nov., Ohtaekwangia reichenbachii sp. nov. from diverse environment.</title>
        <authorList>
            <person name="Octaviana S."/>
        </authorList>
    </citation>
    <scope>NUCLEOTIDE SEQUENCE [LARGE SCALE GENOMIC DNA]</scope>
    <source>
        <strain evidence="1 2">PWU4</strain>
    </source>
</reference>
<dbReference type="SUPFAM" id="SSF53474">
    <property type="entry name" value="alpha/beta-Hydrolases"/>
    <property type="match status" value="1"/>
</dbReference>
<dbReference type="Pfam" id="PF06821">
    <property type="entry name" value="Ser_hydrolase"/>
    <property type="match status" value="1"/>
</dbReference>
<keyword evidence="2" id="KW-1185">Reference proteome</keyword>
<accession>A0AAP2GRK9</accession>
<dbReference type="InterPro" id="IPR010662">
    <property type="entry name" value="RBBP9/YdeN"/>
</dbReference>
<sequence>MMSFRSKIFILPGLGNSGDLHWQTLWEKKFPDFTRIHQQSWDQPVCEDWISTIDTALKNLPLNEVILVGHSLACCTIGYWSIRYKRKIRGALMVAPSDTEAETYRPALPDSSRCRWNEFLSRPSP</sequence>
<dbReference type="GO" id="GO:0016787">
    <property type="term" value="F:hydrolase activity"/>
    <property type="evidence" value="ECO:0007669"/>
    <property type="project" value="UniProtKB-KW"/>
</dbReference>
<gene>
    <name evidence="1" type="ORF">KK083_22610</name>
</gene>